<evidence type="ECO:0000313" key="3">
    <source>
        <dbReference type="Proteomes" id="UP000230208"/>
    </source>
</evidence>
<comment type="caution">
    <text evidence="2">The sequence shown here is derived from an EMBL/GenBank/DDBJ whole genome shotgun (WGS) entry which is preliminary data.</text>
</comment>
<feature type="coiled-coil region" evidence="1">
    <location>
        <begin position="58"/>
        <end position="94"/>
    </location>
</feature>
<keyword evidence="1" id="KW-0175">Coiled coil</keyword>
<accession>A0A2H0R795</accession>
<proteinExistence type="predicted"/>
<protein>
    <submittedName>
        <fullName evidence="2">Uncharacterized protein</fullName>
    </submittedName>
</protein>
<evidence type="ECO:0000256" key="1">
    <source>
        <dbReference type="SAM" id="Coils"/>
    </source>
</evidence>
<reference evidence="2 3" key="1">
    <citation type="submission" date="2017-09" db="EMBL/GenBank/DDBJ databases">
        <title>Depth-based differentiation of microbial function through sediment-hosted aquifers and enrichment of novel symbionts in the deep terrestrial subsurface.</title>
        <authorList>
            <person name="Probst A.J."/>
            <person name="Ladd B."/>
            <person name="Jarett J.K."/>
            <person name="Geller-Mcgrath D.E."/>
            <person name="Sieber C.M."/>
            <person name="Emerson J.B."/>
            <person name="Anantharaman K."/>
            <person name="Thomas B.C."/>
            <person name="Malmstrom R."/>
            <person name="Stieglmeier M."/>
            <person name="Klingl A."/>
            <person name="Woyke T."/>
            <person name="Ryan C.M."/>
            <person name="Banfield J.F."/>
        </authorList>
    </citation>
    <scope>NUCLEOTIDE SEQUENCE [LARGE SCALE GENOMIC DNA]</scope>
    <source>
        <strain evidence="2">CG10_big_fil_rev_8_21_14_0_10_37_15</strain>
    </source>
</reference>
<evidence type="ECO:0000313" key="2">
    <source>
        <dbReference type="EMBL" id="PIR41695.1"/>
    </source>
</evidence>
<sequence length="199" mass="23766">MTFVDFAVYCSKWFNDYINLDYCNPRNPRRGFSKSIIAEFKKIRDKKAKISLKEIENKKKYLASLKKWSNARKEKEAEKNFKEKKRKSKAFNEDEKKMAKRFINMLEMAKKWSPSTTDNKDIKDLIIGQLEESIERDGLRYLKLSMPKLVSGDAYHRDLVYNLHREIKSLTEKYKDEKRNTHKRIKTTRALIDSLSRVI</sequence>
<dbReference type="EMBL" id="PCXP01000028">
    <property type="protein sequence ID" value="PIR41695.1"/>
    <property type="molecule type" value="Genomic_DNA"/>
</dbReference>
<dbReference type="Proteomes" id="UP000230208">
    <property type="component" value="Unassembled WGS sequence"/>
</dbReference>
<organism evidence="2 3">
    <name type="scientific">Candidatus Yanofskybacteria bacterium CG10_big_fil_rev_8_21_14_0_10_37_15</name>
    <dbReference type="NCBI Taxonomy" id="1975097"/>
    <lineage>
        <taxon>Bacteria</taxon>
        <taxon>Candidatus Yanofskyibacteriota</taxon>
    </lineage>
</organism>
<gene>
    <name evidence="2" type="ORF">COV30_02360</name>
</gene>
<name>A0A2H0R795_9BACT</name>
<dbReference type="AlphaFoldDB" id="A0A2H0R795"/>